<sequence length="492" mass="56337">MSIAYKCWRCDLRSKSCHTEEFKFFLHNFDNVSEERGNICNYCNDLLLLDNTDVYHFVEIPNPRPQRNLRRKLHKKLIKDNEQNTRTFLVCKLKSPSNNKVDISMIINEILKLAVSGGDGTKVASFGVSIEFLSSNLKNEGGNESYFSLKACLRHLLLKSVNLEQNQGSDLYLNFTISSDIPLIENNVNYIFCVSISYEWKPIYISGRYKKLSRRISQSIWHYNSSSNVNDSQNDNLCGPPFPIKTSIEDILNYSLNKLISYKKCTFSASGREDVDVRMLGVSNGGRPFALEISGISSKHHLFYSNIVNPSINDNIQLRNEFIAELISNVKLLSGGHVLISQVSFSNTSLIKEMNLQVSEKLKAYSCICYTTYNLTPQNYKELRNQFFLYTLPISIKQRTPIRVLHRRKNTDRIRNIFNINIKEINENSFKLDLITEAGMYIKEFVHGDFGRTVPNLGDIIQKVINNDSKGGNVRIDVCILQLDVLDVLDNS</sequence>
<dbReference type="GO" id="GO:0003723">
    <property type="term" value="F:RNA binding"/>
    <property type="evidence" value="ECO:0007669"/>
    <property type="project" value="InterPro"/>
</dbReference>
<comment type="similarity">
    <text evidence="1">Belongs to the pseudouridine synthase Pus10 family.</text>
</comment>
<name>B6ACS3_CRYMR</name>
<evidence type="ECO:0000313" key="6">
    <source>
        <dbReference type="EMBL" id="EEA05927.1"/>
    </source>
</evidence>
<feature type="domain" description="Pus10-like C-terminal" evidence="5">
    <location>
        <begin position="204"/>
        <end position="465"/>
    </location>
</feature>
<dbReference type="Proteomes" id="UP000001460">
    <property type="component" value="Unassembled WGS sequence"/>
</dbReference>
<dbReference type="STRING" id="441375.B6ACS3"/>
<dbReference type="InterPro" id="IPR039894">
    <property type="entry name" value="Pus10-like"/>
</dbReference>
<dbReference type="RefSeq" id="XP_002140276.1">
    <property type="nucleotide sequence ID" value="XM_002140240.1"/>
</dbReference>
<organism evidence="6 7">
    <name type="scientific">Cryptosporidium muris (strain RN66)</name>
    <dbReference type="NCBI Taxonomy" id="441375"/>
    <lineage>
        <taxon>Eukaryota</taxon>
        <taxon>Sar</taxon>
        <taxon>Alveolata</taxon>
        <taxon>Apicomplexa</taxon>
        <taxon>Conoidasida</taxon>
        <taxon>Coccidia</taxon>
        <taxon>Eucoccidiorida</taxon>
        <taxon>Eimeriorina</taxon>
        <taxon>Cryptosporidiidae</taxon>
        <taxon>Cryptosporidium</taxon>
    </lineage>
</organism>
<reference evidence="6" key="1">
    <citation type="submission" date="2008-06" db="EMBL/GenBank/DDBJ databases">
        <authorList>
            <person name="Lorenzi H."/>
            <person name="Inman J."/>
            <person name="Miller J."/>
            <person name="Schobel S."/>
            <person name="Amedeo P."/>
            <person name="Caler E.V."/>
            <person name="da Silva J."/>
        </authorList>
    </citation>
    <scope>NUCLEOTIDE SEQUENCE [LARGE SCALE GENOMIC DNA]</scope>
    <source>
        <strain evidence="6">RN66</strain>
    </source>
</reference>
<dbReference type="InterPro" id="IPR020103">
    <property type="entry name" value="PsdUridine_synth_cat_dom_sf"/>
</dbReference>
<dbReference type="Pfam" id="PF21238">
    <property type="entry name" value="Pus10_C"/>
    <property type="match status" value="1"/>
</dbReference>
<dbReference type="VEuPathDB" id="CryptoDB:CMU_016770"/>
<keyword evidence="4" id="KW-0413">Isomerase</keyword>
<dbReference type="GO" id="GO:0160148">
    <property type="term" value="F:tRNA pseudouridine(55) synthase activity"/>
    <property type="evidence" value="ECO:0007669"/>
    <property type="project" value="UniProtKB-EC"/>
</dbReference>
<evidence type="ECO:0000256" key="2">
    <source>
        <dbReference type="ARBA" id="ARBA00012787"/>
    </source>
</evidence>
<evidence type="ECO:0000256" key="1">
    <source>
        <dbReference type="ARBA" id="ARBA00009652"/>
    </source>
</evidence>
<dbReference type="EC" id="5.4.99.25" evidence="2"/>
<dbReference type="GeneID" id="6995412"/>
<evidence type="ECO:0000313" key="7">
    <source>
        <dbReference type="Proteomes" id="UP000001460"/>
    </source>
</evidence>
<protein>
    <recommendedName>
        <fullName evidence="2">tRNA pseudouridine(55) synthase</fullName>
        <ecNumber evidence="2">5.4.99.25</ecNumber>
    </recommendedName>
</protein>
<dbReference type="PANTHER" id="PTHR21568">
    <property type="entry name" value="TRNA PSEUDOURIDINE SYNTHASE PUS10"/>
    <property type="match status" value="1"/>
</dbReference>
<dbReference type="InterPro" id="IPR048741">
    <property type="entry name" value="Pus10-like_C"/>
</dbReference>
<dbReference type="eggNOG" id="KOG2364">
    <property type="taxonomic scope" value="Eukaryota"/>
</dbReference>
<dbReference type="GO" id="GO:0031119">
    <property type="term" value="P:tRNA pseudouridine synthesis"/>
    <property type="evidence" value="ECO:0007669"/>
    <property type="project" value="TreeGrafter"/>
</dbReference>
<gene>
    <name evidence="6" type="ORF">CMU_016770</name>
</gene>
<dbReference type="Gene3D" id="3.30.70.3190">
    <property type="match status" value="1"/>
</dbReference>
<keyword evidence="3" id="KW-0819">tRNA processing</keyword>
<dbReference type="AlphaFoldDB" id="B6ACS3"/>
<dbReference type="Gene3D" id="3.30.70.2510">
    <property type="match status" value="1"/>
</dbReference>
<dbReference type="EMBL" id="DS989728">
    <property type="protein sequence ID" value="EEA05927.1"/>
    <property type="molecule type" value="Genomic_DNA"/>
</dbReference>
<evidence type="ECO:0000256" key="4">
    <source>
        <dbReference type="ARBA" id="ARBA00023235"/>
    </source>
</evidence>
<evidence type="ECO:0000259" key="5">
    <source>
        <dbReference type="Pfam" id="PF21238"/>
    </source>
</evidence>
<proteinExistence type="inferred from homology"/>
<evidence type="ECO:0000256" key="3">
    <source>
        <dbReference type="ARBA" id="ARBA00022694"/>
    </source>
</evidence>
<dbReference type="OMA" id="WHYNSSS"/>
<accession>B6ACS3</accession>
<dbReference type="SUPFAM" id="SSF55120">
    <property type="entry name" value="Pseudouridine synthase"/>
    <property type="match status" value="1"/>
</dbReference>
<dbReference type="OrthoDB" id="271937at2759"/>
<keyword evidence="7" id="KW-1185">Reference proteome</keyword>
<dbReference type="PANTHER" id="PTHR21568:SF0">
    <property type="entry name" value="TRNA PSEUDOURIDINE SYNTHASE PUS10"/>
    <property type="match status" value="1"/>
</dbReference>